<dbReference type="EMBL" id="KQ241599">
    <property type="protein sequence ID" value="KNC87763.1"/>
    <property type="molecule type" value="Genomic_DNA"/>
</dbReference>
<organism evidence="6 7">
    <name type="scientific">Sphaeroforma arctica JP610</name>
    <dbReference type="NCBI Taxonomy" id="667725"/>
    <lineage>
        <taxon>Eukaryota</taxon>
        <taxon>Ichthyosporea</taxon>
        <taxon>Ichthyophonida</taxon>
        <taxon>Sphaeroforma</taxon>
    </lineage>
</organism>
<dbReference type="InterPro" id="IPR029063">
    <property type="entry name" value="SAM-dependent_MTases_sf"/>
</dbReference>
<proteinExistence type="inferred from homology"/>
<evidence type="ECO:0000256" key="4">
    <source>
        <dbReference type="ARBA" id="ARBA00023268"/>
    </source>
</evidence>
<keyword evidence="4" id="KW-0511">Multifunctional enzyme</keyword>
<keyword evidence="3" id="KW-0808">Transferase</keyword>
<evidence type="ECO:0000313" key="7">
    <source>
        <dbReference type="Proteomes" id="UP000054560"/>
    </source>
</evidence>
<dbReference type="Proteomes" id="UP000054560">
    <property type="component" value="Unassembled WGS sequence"/>
</dbReference>
<evidence type="ECO:0000256" key="1">
    <source>
        <dbReference type="ARBA" id="ARBA00008361"/>
    </source>
</evidence>
<dbReference type="GO" id="GO:0008168">
    <property type="term" value="F:methyltransferase activity"/>
    <property type="evidence" value="ECO:0007669"/>
    <property type="project" value="UniProtKB-KW"/>
</dbReference>
<dbReference type="InterPro" id="IPR051419">
    <property type="entry name" value="Lys/N-term_MeTrsfase_sf"/>
</dbReference>
<reference evidence="6 7" key="1">
    <citation type="submission" date="2011-02" db="EMBL/GenBank/DDBJ databases">
        <title>The Genome Sequence of Sphaeroforma arctica JP610.</title>
        <authorList>
            <consortium name="The Broad Institute Genome Sequencing Platform"/>
            <person name="Russ C."/>
            <person name="Cuomo C."/>
            <person name="Young S.K."/>
            <person name="Zeng Q."/>
            <person name="Gargeya S."/>
            <person name="Alvarado L."/>
            <person name="Berlin A."/>
            <person name="Chapman S.B."/>
            <person name="Chen Z."/>
            <person name="Freedman E."/>
            <person name="Gellesch M."/>
            <person name="Goldberg J."/>
            <person name="Griggs A."/>
            <person name="Gujja S."/>
            <person name="Heilman E."/>
            <person name="Heiman D."/>
            <person name="Howarth C."/>
            <person name="Mehta T."/>
            <person name="Neiman D."/>
            <person name="Pearson M."/>
            <person name="Roberts A."/>
            <person name="Saif S."/>
            <person name="Shea T."/>
            <person name="Shenoy N."/>
            <person name="Sisk P."/>
            <person name="Stolte C."/>
            <person name="Sykes S."/>
            <person name="White J."/>
            <person name="Yandava C."/>
            <person name="Burger G."/>
            <person name="Gray M.W."/>
            <person name="Holland P.W.H."/>
            <person name="King N."/>
            <person name="Lang F.B.F."/>
            <person name="Roger A.J."/>
            <person name="Ruiz-Trillo I."/>
            <person name="Haas B."/>
            <person name="Nusbaum C."/>
            <person name="Birren B."/>
        </authorList>
    </citation>
    <scope>NUCLEOTIDE SEQUENCE [LARGE SCALE GENOMIC DNA]</scope>
    <source>
        <strain evidence="6 7">JP610</strain>
    </source>
</reference>
<name>A0A0L0GHE5_9EUKA</name>
<dbReference type="RefSeq" id="XP_014161665.1">
    <property type="nucleotide sequence ID" value="XM_014306190.1"/>
</dbReference>
<evidence type="ECO:0000313" key="6">
    <source>
        <dbReference type="EMBL" id="KNC87763.1"/>
    </source>
</evidence>
<evidence type="ECO:0000256" key="2">
    <source>
        <dbReference type="ARBA" id="ARBA00022603"/>
    </source>
</evidence>
<dbReference type="Pfam" id="PF13847">
    <property type="entry name" value="Methyltransf_31"/>
    <property type="match status" value="1"/>
</dbReference>
<dbReference type="AlphaFoldDB" id="A0A0L0GHE5"/>
<feature type="domain" description="Methyltransferase" evidence="5">
    <location>
        <begin position="42"/>
        <end position="169"/>
    </location>
</feature>
<gene>
    <name evidence="6" type="ORF">SARC_00135</name>
</gene>
<dbReference type="STRING" id="667725.A0A0L0GHE5"/>
<evidence type="ECO:0000259" key="5">
    <source>
        <dbReference type="Pfam" id="PF13847"/>
    </source>
</evidence>
<accession>A0A0L0GHE5</accession>
<evidence type="ECO:0000256" key="3">
    <source>
        <dbReference type="ARBA" id="ARBA00022679"/>
    </source>
</evidence>
<dbReference type="Gene3D" id="3.40.50.150">
    <property type="entry name" value="Vaccinia Virus protein VP39"/>
    <property type="match status" value="1"/>
</dbReference>
<dbReference type="GeneID" id="25900639"/>
<protein>
    <recommendedName>
        <fullName evidence="5">Methyltransferase domain-containing protein</fullName>
    </recommendedName>
</protein>
<dbReference type="SUPFAM" id="SSF53335">
    <property type="entry name" value="S-adenosyl-L-methionine-dependent methyltransferases"/>
    <property type="match status" value="1"/>
</dbReference>
<dbReference type="PANTHER" id="PTHR12176:SF78">
    <property type="entry name" value="EEF1A LYSINE AND N-TERMINAL METHYLTRANSFERASE"/>
    <property type="match status" value="1"/>
</dbReference>
<dbReference type="PANTHER" id="PTHR12176">
    <property type="entry name" value="SAM-DEPENDENT METHYLTRANSFERASE SUPERFAMILY PROTEIN"/>
    <property type="match status" value="1"/>
</dbReference>
<dbReference type="OrthoDB" id="411785at2759"/>
<keyword evidence="2" id="KW-0489">Methyltransferase</keyword>
<keyword evidence="7" id="KW-1185">Reference proteome</keyword>
<dbReference type="CDD" id="cd02440">
    <property type="entry name" value="AdoMet_MTases"/>
    <property type="match status" value="1"/>
</dbReference>
<dbReference type="eggNOG" id="KOG2352">
    <property type="taxonomic scope" value="Eukaryota"/>
</dbReference>
<sequence>MSVAGNIDLDYWEDFFTEKKDQEYDWYCTYSAMAKILRRHVKKGSNVLVMGCGNSPFSADLYDNVPDIHITNIDFSPICIRSMLMKHLRARPGMKWLVQDCTKMPKIANKSMDVVLDKGCAYSMMRDRGVSVRKMLRQVRRVLKTGGILSMVTLLTQDLLMILLSSKEAIYKGQGYIKFELLKPTFNEKREPIQPFHITMTYEAPECAESEMEGQVMEVEDISEHQEEQKIVIAFERGDGRGVNAGIVEAAYLFLLEEKERREKACKVES</sequence>
<dbReference type="GO" id="GO:0032259">
    <property type="term" value="P:methylation"/>
    <property type="evidence" value="ECO:0007669"/>
    <property type="project" value="UniProtKB-KW"/>
</dbReference>
<dbReference type="InterPro" id="IPR025714">
    <property type="entry name" value="Methyltranfer_dom"/>
</dbReference>
<comment type="similarity">
    <text evidence="1">Belongs to the methyltransferase superfamily.</text>
</comment>